<dbReference type="STRING" id="71139.A0A059CDT3"/>
<feature type="compositionally biased region" description="Basic and acidic residues" evidence="1">
    <location>
        <begin position="224"/>
        <end position="233"/>
    </location>
</feature>
<dbReference type="OMA" id="ETIHNDC"/>
<accession>A0A059CDT3</accession>
<dbReference type="Gramene" id="KCW76336">
    <property type="protein sequence ID" value="KCW76336"/>
    <property type="gene ID" value="EUGRSUZ_D00707"/>
</dbReference>
<sequence>MVSSSALMASLKALLVSAGAVSIAAVALRAASAPSTSADPLAPRMPPALGSLLSWFRPPYLFVVVNGIILAIAATSRCFHRPQPEAAAPERIAVVEAPSQQAPPPPPPVEAEAFDEYRVFEEKRVVVVEGNGVGFGGGDGYNGDCEGERKVAFGRSASTPRKRADSSEKAPVSPRLVRRKAANGDRLQVGKVSRKGLRRSNESMENVWKAIVEAGAAKPTKWPMKVDDADHRSSLLGSPPPPPSPSPSMQKSATFKDRAIQLRKELSPDELNHRVEAFINKFNEEMRLQKQESSNQFEEMISRGT</sequence>
<organism evidence="4">
    <name type="scientific">Eucalyptus grandis</name>
    <name type="common">Flooded gum</name>
    <dbReference type="NCBI Taxonomy" id="71139"/>
    <lineage>
        <taxon>Eukaryota</taxon>
        <taxon>Viridiplantae</taxon>
        <taxon>Streptophyta</taxon>
        <taxon>Embryophyta</taxon>
        <taxon>Tracheophyta</taxon>
        <taxon>Spermatophyta</taxon>
        <taxon>Magnoliopsida</taxon>
        <taxon>eudicotyledons</taxon>
        <taxon>Gunneridae</taxon>
        <taxon>Pentapetalae</taxon>
        <taxon>rosids</taxon>
        <taxon>malvids</taxon>
        <taxon>Myrtales</taxon>
        <taxon>Myrtaceae</taxon>
        <taxon>Myrtoideae</taxon>
        <taxon>Eucalypteae</taxon>
        <taxon>Eucalyptus</taxon>
    </lineage>
</organism>
<dbReference type="InterPro" id="IPR025520">
    <property type="entry name" value="DUF4408"/>
</dbReference>
<dbReference type="InterPro" id="IPR008480">
    <property type="entry name" value="DUF761_pln"/>
</dbReference>
<feature type="domain" description="DUF4408" evidence="3">
    <location>
        <begin position="46"/>
        <end position="77"/>
    </location>
</feature>
<dbReference type="OrthoDB" id="1436847at2759"/>
<name>A0A059CDT3_EUCGR</name>
<protein>
    <recommendedName>
        <fullName evidence="3">DUF4408 domain-containing protein</fullName>
    </recommendedName>
</protein>
<keyword evidence="2" id="KW-0472">Membrane</keyword>
<dbReference type="PANTHER" id="PTHR33098:SF109">
    <property type="entry name" value="OS07G0563400 PROTEIN"/>
    <property type="match status" value="1"/>
</dbReference>
<dbReference type="AlphaFoldDB" id="A0A059CDT3"/>
<dbReference type="InParanoid" id="A0A059CDT3"/>
<proteinExistence type="predicted"/>
<keyword evidence="2" id="KW-0812">Transmembrane</keyword>
<evidence type="ECO:0000313" key="4">
    <source>
        <dbReference type="EMBL" id="KCW76336.1"/>
    </source>
</evidence>
<dbReference type="EMBL" id="KK198756">
    <property type="protein sequence ID" value="KCW76336.1"/>
    <property type="molecule type" value="Genomic_DNA"/>
</dbReference>
<keyword evidence="2" id="KW-1133">Transmembrane helix</keyword>
<feature type="region of interest" description="Disordered" evidence="1">
    <location>
        <begin position="153"/>
        <end position="185"/>
    </location>
</feature>
<feature type="transmembrane region" description="Helical" evidence="2">
    <location>
        <begin position="54"/>
        <end position="74"/>
    </location>
</feature>
<feature type="region of interest" description="Disordered" evidence="1">
    <location>
        <begin position="222"/>
        <end position="255"/>
    </location>
</feature>
<evidence type="ECO:0000256" key="2">
    <source>
        <dbReference type="SAM" id="Phobius"/>
    </source>
</evidence>
<gene>
    <name evidence="4" type="ORF">EUGRSUZ_D00707</name>
</gene>
<reference evidence="4" key="1">
    <citation type="submission" date="2013-07" db="EMBL/GenBank/DDBJ databases">
        <title>The genome of Eucalyptus grandis.</title>
        <authorList>
            <person name="Schmutz J."/>
            <person name="Hayes R."/>
            <person name="Myburg A."/>
            <person name="Tuskan G."/>
            <person name="Grattapaglia D."/>
            <person name="Rokhsar D.S."/>
        </authorList>
    </citation>
    <scope>NUCLEOTIDE SEQUENCE</scope>
    <source>
        <tissue evidence="4">Leaf extractions</tissue>
    </source>
</reference>
<dbReference type="eggNOG" id="ENOG502QU3V">
    <property type="taxonomic scope" value="Eukaryota"/>
</dbReference>
<dbReference type="Pfam" id="PF14364">
    <property type="entry name" value="DUF4408"/>
    <property type="match status" value="1"/>
</dbReference>
<dbReference type="KEGG" id="egr:104441070"/>
<dbReference type="Pfam" id="PF05553">
    <property type="entry name" value="DUF761"/>
    <property type="match status" value="1"/>
</dbReference>
<evidence type="ECO:0000256" key="1">
    <source>
        <dbReference type="SAM" id="MobiDB-lite"/>
    </source>
</evidence>
<dbReference type="PANTHER" id="PTHR33098">
    <property type="entry name" value="COTTON FIBER (DUF761)"/>
    <property type="match status" value="1"/>
</dbReference>
<evidence type="ECO:0000259" key="3">
    <source>
        <dbReference type="Pfam" id="PF14364"/>
    </source>
</evidence>